<feature type="region of interest" description="Disordered" evidence="2">
    <location>
        <begin position="105"/>
        <end position="170"/>
    </location>
</feature>
<evidence type="ECO:0000256" key="2">
    <source>
        <dbReference type="SAM" id="MobiDB-lite"/>
    </source>
</evidence>
<feature type="compositionally biased region" description="Gly residues" evidence="2">
    <location>
        <begin position="28"/>
        <end position="39"/>
    </location>
</feature>
<protein>
    <recommendedName>
        <fullName evidence="3">Septin-type G domain-containing protein</fullName>
    </recommendedName>
</protein>
<dbReference type="SUPFAM" id="SSF52540">
    <property type="entry name" value="P-loop containing nucleoside triphosphate hydrolases"/>
    <property type="match status" value="1"/>
</dbReference>
<organism evidence="4 5">
    <name type="scientific">Sporothrix curviconia</name>
    <dbReference type="NCBI Taxonomy" id="1260050"/>
    <lineage>
        <taxon>Eukaryota</taxon>
        <taxon>Fungi</taxon>
        <taxon>Dikarya</taxon>
        <taxon>Ascomycota</taxon>
        <taxon>Pezizomycotina</taxon>
        <taxon>Sordariomycetes</taxon>
        <taxon>Sordariomycetidae</taxon>
        <taxon>Ophiostomatales</taxon>
        <taxon>Ophiostomataceae</taxon>
        <taxon>Sporothrix</taxon>
    </lineage>
</organism>
<evidence type="ECO:0000259" key="3">
    <source>
        <dbReference type="PROSITE" id="PS51719"/>
    </source>
</evidence>
<evidence type="ECO:0000256" key="1">
    <source>
        <dbReference type="RuleBase" id="RU004560"/>
    </source>
</evidence>
<dbReference type="PANTHER" id="PTHR18884">
    <property type="entry name" value="SEPTIN"/>
    <property type="match status" value="1"/>
</dbReference>
<evidence type="ECO:0000313" key="4">
    <source>
        <dbReference type="EMBL" id="CAK7231316.1"/>
    </source>
</evidence>
<dbReference type="PROSITE" id="PS51719">
    <property type="entry name" value="G_SEPTIN"/>
    <property type="match status" value="1"/>
</dbReference>
<feature type="region of interest" description="Disordered" evidence="2">
    <location>
        <begin position="202"/>
        <end position="247"/>
    </location>
</feature>
<feature type="compositionally biased region" description="Low complexity" evidence="2">
    <location>
        <begin position="202"/>
        <end position="228"/>
    </location>
</feature>
<keyword evidence="1" id="KW-0342">GTP-binding</keyword>
<sequence>MRPSDAFGRPRPVAAADSDAPAMPLASGGPGSTGTGGAVGATTVTNNNNNSNMTGLGIGGAGLATTAPMMTYFLADEASVDAALEAASRDPESFRSALQHARQFHGKSQQAPPAHVVTATPQPTDTTSTTSHDDKDSPAGVFIDADNDQAGPRPSTPEVVRPHQARHGHTHSINTTASHAAPSLPPNFSPLFSQSTTTSLFGASGPASLSAMSSPSSRRDSLSGSLMMDDPLISGGGGGGEGLISRDASFDMERGPGIGGISFGPSISASGVTSATEPASDATTTESMAASRSEAATAASLLLGASTAGFSATDSLMIDSGSAPQLIMPSIKMPSRRPFTEAGKNMGRLKVLIAGDSGLGKTSLIKAIVQSCRHIVHVDHVTPPSLSLGGTRRSSAATVAGSANTPDGGQNTIRARRKSSRLTRPDTSTSQITEIYASTKPYPAWWSEMTDGGNMRRRKSLGDNVLDRNICFVDTPGFTRSTSTMDSIMPVVEYVKSYLQKLCSNSLSDADFVGLISGDGGTSVDVVFYLIADSLKPADIEYMRLLTPLTNVIPLLARADSLRMEAGVAEAKEKIARQLHEANIQPFVFTIPTAAQEFSLTLASSSGLPQPYAVSSANGSDHDIMEASLLMSPDYVQPLVPTDLATLVDQVFCPDGISRLRHAAAQKFARWRRSSSVDSSSSSSNNGQSSRPQSLYRPLGFGGNELGHLPVSLSSAAAARAGVLTTPLGAPSSFSLARITDHTQREEHLAQIRLANWAAELQRNLDSERARYETLARNERAVWLTERLGECVLDGTIVAVPPAARDFQRQQQQQQQGTSPSKTPKKKKKGAWSSAASSSSKVSLSRSAFSHEDPLGLLEVTAGLRARGVLVLEVLGSISVLGGMALWMVRHNFHLQVYEWVAGEWTKLWNGER</sequence>
<feature type="compositionally biased region" description="Low complexity" evidence="2">
    <location>
        <begin position="40"/>
        <end position="51"/>
    </location>
</feature>
<dbReference type="InterPro" id="IPR046707">
    <property type="entry name" value="DUF6780"/>
</dbReference>
<comment type="similarity">
    <text evidence="1">Belongs to the TRAFAC class TrmE-Era-EngA-EngB-Septin-like GTPase superfamily. Septin GTPase family.</text>
</comment>
<dbReference type="Proteomes" id="UP001642405">
    <property type="component" value="Unassembled WGS sequence"/>
</dbReference>
<gene>
    <name evidence="4" type="ORF">SCUCBS95973_007871</name>
</gene>
<keyword evidence="1" id="KW-0547">Nucleotide-binding</keyword>
<dbReference type="EMBL" id="CAWUHB010000057">
    <property type="protein sequence ID" value="CAK7231316.1"/>
    <property type="molecule type" value="Genomic_DNA"/>
</dbReference>
<dbReference type="Pfam" id="PF00735">
    <property type="entry name" value="Septin"/>
    <property type="match status" value="1"/>
</dbReference>
<accession>A0ABP0CIU4</accession>
<feature type="region of interest" description="Disordered" evidence="2">
    <location>
        <begin position="675"/>
        <end position="697"/>
    </location>
</feature>
<dbReference type="Gene3D" id="3.40.50.300">
    <property type="entry name" value="P-loop containing nucleotide triphosphate hydrolases"/>
    <property type="match status" value="1"/>
</dbReference>
<keyword evidence="5" id="KW-1185">Reference proteome</keyword>
<name>A0ABP0CIU4_9PEZI</name>
<proteinExistence type="inferred from homology"/>
<evidence type="ECO:0000313" key="5">
    <source>
        <dbReference type="Proteomes" id="UP001642405"/>
    </source>
</evidence>
<feature type="compositionally biased region" description="Low complexity" evidence="2">
    <location>
        <begin position="118"/>
        <end position="130"/>
    </location>
</feature>
<feature type="compositionally biased region" description="Low complexity" evidence="2">
    <location>
        <begin position="675"/>
        <end position="694"/>
    </location>
</feature>
<dbReference type="InterPro" id="IPR027417">
    <property type="entry name" value="P-loop_NTPase"/>
</dbReference>
<reference evidence="4 5" key="1">
    <citation type="submission" date="2024-01" db="EMBL/GenBank/DDBJ databases">
        <authorList>
            <person name="Allen C."/>
            <person name="Tagirdzhanova G."/>
        </authorList>
    </citation>
    <scope>NUCLEOTIDE SEQUENCE [LARGE SCALE GENOMIC DNA]</scope>
</reference>
<feature type="compositionally biased region" description="Polar residues" evidence="2">
    <location>
        <begin position="392"/>
        <end position="413"/>
    </location>
</feature>
<dbReference type="Pfam" id="PF20571">
    <property type="entry name" value="DUF6780"/>
    <property type="match status" value="1"/>
</dbReference>
<feature type="region of interest" description="Disordered" evidence="2">
    <location>
        <begin position="806"/>
        <end position="837"/>
    </location>
</feature>
<comment type="caution">
    <text evidence="4">The sequence shown here is derived from an EMBL/GenBank/DDBJ whole genome shotgun (WGS) entry which is preliminary data.</text>
</comment>
<feature type="region of interest" description="Disordered" evidence="2">
    <location>
        <begin position="386"/>
        <end position="429"/>
    </location>
</feature>
<feature type="compositionally biased region" description="Low complexity" evidence="2">
    <location>
        <begin position="809"/>
        <end position="822"/>
    </location>
</feature>
<dbReference type="InterPro" id="IPR030379">
    <property type="entry name" value="G_SEPTIN_dom"/>
</dbReference>
<feature type="domain" description="Septin-type G" evidence="3">
    <location>
        <begin position="345"/>
        <end position="678"/>
    </location>
</feature>
<feature type="region of interest" description="Disordered" evidence="2">
    <location>
        <begin position="1"/>
        <end position="51"/>
    </location>
</feature>